<dbReference type="STRING" id="743788.S8DVS6"/>
<feature type="region of interest" description="Disordered" evidence="1">
    <location>
        <begin position="1"/>
        <end position="94"/>
    </location>
</feature>
<dbReference type="EMBL" id="KE504210">
    <property type="protein sequence ID" value="EPS95288.1"/>
    <property type="molecule type" value="Genomic_DNA"/>
</dbReference>
<evidence type="ECO:0000313" key="3">
    <source>
        <dbReference type="Proteomes" id="UP000015241"/>
    </source>
</evidence>
<feature type="region of interest" description="Disordered" evidence="1">
    <location>
        <begin position="253"/>
        <end position="340"/>
    </location>
</feature>
<organism evidence="2 3">
    <name type="scientific">Fomitopsis schrenkii</name>
    <name type="common">Brown rot fungus</name>
    <dbReference type="NCBI Taxonomy" id="2126942"/>
    <lineage>
        <taxon>Eukaryota</taxon>
        <taxon>Fungi</taxon>
        <taxon>Dikarya</taxon>
        <taxon>Basidiomycota</taxon>
        <taxon>Agaricomycotina</taxon>
        <taxon>Agaricomycetes</taxon>
        <taxon>Polyporales</taxon>
        <taxon>Fomitopsis</taxon>
    </lineage>
</organism>
<dbReference type="InterPro" id="IPR053203">
    <property type="entry name" value="Cisplatin_resist-associated"/>
</dbReference>
<evidence type="ECO:0000313" key="2">
    <source>
        <dbReference type="EMBL" id="EPS95288.1"/>
    </source>
</evidence>
<feature type="compositionally biased region" description="Basic residues" evidence="1">
    <location>
        <begin position="270"/>
        <end position="287"/>
    </location>
</feature>
<accession>S8DVS6</accession>
<dbReference type="PANTHER" id="PTHR34693:SF1">
    <property type="entry name" value="PROTEIN PAR32"/>
    <property type="match status" value="1"/>
</dbReference>
<gene>
    <name evidence="2" type="ORF">FOMPIDRAFT_98141</name>
</gene>
<feature type="compositionally biased region" description="Basic and acidic residues" evidence="1">
    <location>
        <begin position="313"/>
        <end position="329"/>
    </location>
</feature>
<dbReference type="HOGENOM" id="CLU_758717_0_0_1"/>
<feature type="compositionally biased region" description="Polar residues" evidence="1">
    <location>
        <begin position="227"/>
        <end position="237"/>
    </location>
</feature>
<reference evidence="2 3" key="1">
    <citation type="journal article" date="2012" name="Science">
        <title>The Paleozoic origin of enzymatic lignin decomposition reconstructed from 31 fungal genomes.</title>
        <authorList>
            <person name="Floudas D."/>
            <person name="Binder M."/>
            <person name="Riley R."/>
            <person name="Barry K."/>
            <person name="Blanchette R.A."/>
            <person name="Henrissat B."/>
            <person name="Martinez A.T."/>
            <person name="Otillar R."/>
            <person name="Spatafora J.W."/>
            <person name="Yadav J.S."/>
            <person name="Aerts A."/>
            <person name="Benoit I."/>
            <person name="Boyd A."/>
            <person name="Carlson A."/>
            <person name="Copeland A."/>
            <person name="Coutinho P.M."/>
            <person name="de Vries R.P."/>
            <person name="Ferreira P."/>
            <person name="Findley K."/>
            <person name="Foster B."/>
            <person name="Gaskell J."/>
            <person name="Glotzer D."/>
            <person name="Gorecki P."/>
            <person name="Heitman J."/>
            <person name="Hesse C."/>
            <person name="Hori C."/>
            <person name="Igarashi K."/>
            <person name="Jurgens J.A."/>
            <person name="Kallen N."/>
            <person name="Kersten P."/>
            <person name="Kohler A."/>
            <person name="Kuees U."/>
            <person name="Kumar T.K.A."/>
            <person name="Kuo A."/>
            <person name="LaButti K."/>
            <person name="Larrondo L.F."/>
            <person name="Lindquist E."/>
            <person name="Ling A."/>
            <person name="Lombard V."/>
            <person name="Lucas S."/>
            <person name="Lundell T."/>
            <person name="Martin R."/>
            <person name="McLaughlin D.J."/>
            <person name="Morgenstern I."/>
            <person name="Morin E."/>
            <person name="Murat C."/>
            <person name="Nagy L.G."/>
            <person name="Nolan M."/>
            <person name="Ohm R.A."/>
            <person name="Patyshakuliyeva A."/>
            <person name="Rokas A."/>
            <person name="Ruiz-Duenas F.J."/>
            <person name="Sabat G."/>
            <person name="Salamov A."/>
            <person name="Samejima M."/>
            <person name="Schmutz J."/>
            <person name="Slot J.C."/>
            <person name="St John F."/>
            <person name="Stenlid J."/>
            <person name="Sun H."/>
            <person name="Sun S."/>
            <person name="Syed K."/>
            <person name="Tsang A."/>
            <person name="Wiebenga A."/>
            <person name="Young D."/>
            <person name="Pisabarro A."/>
            <person name="Eastwood D.C."/>
            <person name="Martin F."/>
            <person name="Cullen D."/>
            <person name="Grigoriev I.V."/>
            <person name="Hibbett D.S."/>
        </authorList>
    </citation>
    <scope>NUCLEOTIDE SEQUENCE</scope>
    <source>
        <strain evidence="3">FP-58527</strain>
    </source>
</reference>
<dbReference type="PANTHER" id="PTHR34693">
    <property type="entry name" value="PROTEIN PAR32"/>
    <property type="match status" value="1"/>
</dbReference>
<dbReference type="eggNOG" id="ENOG502SB46">
    <property type="taxonomic scope" value="Eukaryota"/>
</dbReference>
<sequence length="365" mass="38739">MADAASIASYSTGSTARSSKKRSVSRGREFHSSGRGGMGNIRRASKEDLTRTPSTPTSPTYSSEDCSITRGREPPAIKPESTKYTGRGGAGNIRSTSMARAANAYAPDGQHTLTAALISDQAEAEAEYERMVIARRDESTRNARKTYGRGGAGNAAKSPSSSKSKSRSTSRLRSRPRSISVGPFHLPGRSGSGNASNGPVEWGERSRCASVLSSESRQSAERRSLANSVLPSPSSASLHQDYTEIDLGGVGSSVHVHSRSRSTSADPHRPRGLKRLWQKLSRSRSRAPRSPVQESNSSTGGDVPTGSVGQDDWDARGRRTCNHDGRADGGETLPLTLSRGGDAAALQGTLSGLHIDREGNEDMDE</sequence>
<proteinExistence type="predicted"/>
<dbReference type="Proteomes" id="UP000015241">
    <property type="component" value="Unassembled WGS sequence"/>
</dbReference>
<feature type="compositionally biased region" description="Low complexity" evidence="1">
    <location>
        <begin position="52"/>
        <end position="63"/>
    </location>
</feature>
<evidence type="ECO:0000256" key="1">
    <source>
        <dbReference type="SAM" id="MobiDB-lite"/>
    </source>
</evidence>
<feature type="compositionally biased region" description="Basic residues" evidence="1">
    <location>
        <begin position="164"/>
        <end position="176"/>
    </location>
</feature>
<feature type="region of interest" description="Disordered" evidence="1">
    <location>
        <begin position="133"/>
        <end position="237"/>
    </location>
</feature>
<dbReference type="OrthoDB" id="2537432at2759"/>
<dbReference type="InParanoid" id="S8DVS6"/>
<protein>
    <submittedName>
        <fullName evidence="2">Uncharacterized protein</fullName>
    </submittedName>
</protein>
<name>S8DVS6_FOMSC</name>
<keyword evidence="3" id="KW-1185">Reference proteome</keyword>
<dbReference type="AlphaFoldDB" id="S8DVS6"/>